<feature type="compositionally biased region" description="Polar residues" evidence="1">
    <location>
        <begin position="1"/>
        <end position="27"/>
    </location>
</feature>
<gene>
    <name evidence="2" type="ORF">XENORESO_001016</name>
</gene>
<organism evidence="2 3">
    <name type="scientific">Xenotaenia resolanae</name>
    <dbReference type="NCBI Taxonomy" id="208358"/>
    <lineage>
        <taxon>Eukaryota</taxon>
        <taxon>Metazoa</taxon>
        <taxon>Chordata</taxon>
        <taxon>Craniata</taxon>
        <taxon>Vertebrata</taxon>
        <taxon>Euteleostomi</taxon>
        <taxon>Actinopterygii</taxon>
        <taxon>Neopterygii</taxon>
        <taxon>Teleostei</taxon>
        <taxon>Neoteleostei</taxon>
        <taxon>Acanthomorphata</taxon>
        <taxon>Ovalentaria</taxon>
        <taxon>Atherinomorphae</taxon>
        <taxon>Cyprinodontiformes</taxon>
        <taxon>Goodeidae</taxon>
        <taxon>Xenotaenia</taxon>
    </lineage>
</organism>
<feature type="region of interest" description="Disordered" evidence="1">
    <location>
        <begin position="1"/>
        <end position="49"/>
    </location>
</feature>
<reference evidence="2 3" key="1">
    <citation type="submission" date="2021-06" db="EMBL/GenBank/DDBJ databases">
        <authorList>
            <person name="Palmer J.M."/>
        </authorList>
    </citation>
    <scope>NUCLEOTIDE SEQUENCE [LARGE SCALE GENOMIC DNA]</scope>
    <source>
        <strain evidence="2 3">XR_2019</strain>
        <tissue evidence="2">Muscle</tissue>
    </source>
</reference>
<dbReference type="Proteomes" id="UP001444071">
    <property type="component" value="Unassembled WGS sequence"/>
</dbReference>
<comment type="caution">
    <text evidence="2">The sequence shown here is derived from an EMBL/GenBank/DDBJ whole genome shotgun (WGS) entry which is preliminary data.</text>
</comment>
<evidence type="ECO:0000313" key="3">
    <source>
        <dbReference type="Proteomes" id="UP001444071"/>
    </source>
</evidence>
<dbReference type="EMBL" id="JAHRIM010020137">
    <property type="protein sequence ID" value="MEQ2262198.1"/>
    <property type="molecule type" value="Genomic_DNA"/>
</dbReference>
<sequence length="108" mass="12333">MWKLQSLGSPHTSSSATGTCSESISPRRTQRGTRLFTQEQVPGQKKGTEAVNKTDQECLRGCRKNLLNFLDLNDHTEALREHEKHCLFPEASPVTLQTSFNVFYWDFM</sequence>
<proteinExistence type="predicted"/>
<keyword evidence="3" id="KW-1185">Reference proteome</keyword>
<evidence type="ECO:0000313" key="2">
    <source>
        <dbReference type="EMBL" id="MEQ2262198.1"/>
    </source>
</evidence>
<name>A0ABV0W0Q0_9TELE</name>
<protein>
    <submittedName>
        <fullName evidence="2">Uncharacterized protein</fullName>
    </submittedName>
</protein>
<accession>A0ABV0W0Q0</accession>
<evidence type="ECO:0000256" key="1">
    <source>
        <dbReference type="SAM" id="MobiDB-lite"/>
    </source>
</evidence>